<sequence>MLNLAGTWQLWLSGGSYKYLYLRWGKDLTKVVVFVGESGDTDYERLIGGVHKTVILKRIGCNVSKLHADRSYPMEHVVPFSSPKVVQAEGCKIAYVGTASGSLVFLRPRKLSSDSTIAYLMSVKHLHRNCIGKLGVLEA</sequence>
<accession>A0ABP0YAR8</accession>
<dbReference type="PANTHER" id="PTHR46039">
    <property type="entry name" value="SUCROSE-PHOSPHATE SYNTHASE 3-RELATED"/>
    <property type="match status" value="1"/>
</dbReference>
<keyword evidence="4" id="KW-1185">Reference proteome</keyword>
<name>A0ABP0YAR8_9ROSI</name>
<evidence type="ECO:0000256" key="2">
    <source>
        <dbReference type="ARBA" id="ARBA00022679"/>
    </source>
</evidence>
<dbReference type="PANTHER" id="PTHR46039:SF7">
    <property type="entry name" value="SUCROSE-PHOSPHATE SYNTHASE 2-RELATED"/>
    <property type="match status" value="1"/>
</dbReference>
<organism evidence="3 4">
    <name type="scientific">Citrullus colocynthis</name>
    <name type="common">colocynth</name>
    <dbReference type="NCBI Taxonomy" id="252529"/>
    <lineage>
        <taxon>Eukaryota</taxon>
        <taxon>Viridiplantae</taxon>
        <taxon>Streptophyta</taxon>
        <taxon>Embryophyta</taxon>
        <taxon>Tracheophyta</taxon>
        <taxon>Spermatophyta</taxon>
        <taxon>Magnoliopsida</taxon>
        <taxon>eudicotyledons</taxon>
        <taxon>Gunneridae</taxon>
        <taxon>Pentapetalae</taxon>
        <taxon>rosids</taxon>
        <taxon>fabids</taxon>
        <taxon>Cucurbitales</taxon>
        <taxon>Cucurbitaceae</taxon>
        <taxon>Benincaseae</taxon>
        <taxon>Citrullus</taxon>
    </lineage>
</organism>
<proteinExistence type="predicted"/>
<evidence type="ECO:0000313" key="3">
    <source>
        <dbReference type="EMBL" id="CAK9317491.1"/>
    </source>
</evidence>
<gene>
    <name evidence="3" type="ORF">CITCOLO1_LOCUS9396</name>
</gene>
<keyword evidence="1" id="KW-0328">Glycosyltransferase</keyword>
<dbReference type="EMBL" id="OZ021737">
    <property type="protein sequence ID" value="CAK9317491.1"/>
    <property type="molecule type" value="Genomic_DNA"/>
</dbReference>
<keyword evidence="2" id="KW-0808">Transferase</keyword>
<evidence type="ECO:0000313" key="4">
    <source>
        <dbReference type="Proteomes" id="UP001642487"/>
    </source>
</evidence>
<dbReference type="Proteomes" id="UP001642487">
    <property type="component" value="Chromosome 3"/>
</dbReference>
<evidence type="ECO:0000256" key="1">
    <source>
        <dbReference type="ARBA" id="ARBA00022676"/>
    </source>
</evidence>
<dbReference type="InterPro" id="IPR044161">
    <property type="entry name" value="SPS"/>
</dbReference>
<protein>
    <submittedName>
        <fullName evidence="3">Uncharacterized protein</fullName>
    </submittedName>
</protein>
<reference evidence="3 4" key="1">
    <citation type="submission" date="2024-03" db="EMBL/GenBank/DDBJ databases">
        <authorList>
            <person name="Gkanogiannis A."/>
            <person name="Becerra Lopez-Lavalle L."/>
        </authorList>
    </citation>
    <scope>NUCLEOTIDE SEQUENCE [LARGE SCALE GENOMIC DNA]</scope>
</reference>